<dbReference type="GO" id="GO:0006508">
    <property type="term" value="P:proteolysis"/>
    <property type="evidence" value="ECO:0007669"/>
    <property type="project" value="UniProtKB-KW"/>
</dbReference>
<keyword evidence="3" id="KW-0482">Metalloprotease</keyword>
<proteinExistence type="predicted"/>
<feature type="domain" description="CAAX prenyl protease 2/Lysostaphin resistance protein A-like" evidence="2">
    <location>
        <begin position="98"/>
        <end position="192"/>
    </location>
</feature>
<dbReference type="InterPro" id="IPR015837">
    <property type="entry name" value="UCP026622_CAAX_protease"/>
</dbReference>
<protein>
    <submittedName>
        <fullName evidence="3">CPBP family intramembrane metalloprotease</fullName>
    </submittedName>
</protein>
<reference evidence="3 4" key="1">
    <citation type="journal article" date="2019" name="Environ. Microbiol.">
        <title>Species interactions and distinct microbial communities in high Arctic permafrost affected cryosols are associated with the CH4 and CO2 gas fluxes.</title>
        <authorList>
            <person name="Altshuler I."/>
            <person name="Hamel J."/>
            <person name="Turney S."/>
            <person name="Magnuson E."/>
            <person name="Levesque R."/>
            <person name="Greer C."/>
            <person name="Whyte L.G."/>
        </authorList>
    </citation>
    <scope>NUCLEOTIDE SEQUENCE [LARGE SCALE GENOMIC DNA]</scope>
    <source>
        <strain evidence="3 4">S5.20</strain>
    </source>
</reference>
<dbReference type="GO" id="GO:0008237">
    <property type="term" value="F:metallopeptidase activity"/>
    <property type="evidence" value="ECO:0007669"/>
    <property type="project" value="UniProtKB-KW"/>
</dbReference>
<keyword evidence="1" id="KW-0472">Membrane</keyword>
<dbReference type="GO" id="GO:0004175">
    <property type="term" value="F:endopeptidase activity"/>
    <property type="evidence" value="ECO:0007669"/>
    <property type="project" value="UniProtKB-ARBA"/>
</dbReference>
<dbReference type="PIRSF" id="PIRSF026622">
    <property type="entry name" value="Proteas_026622"/>
    <property type="match status" value="1"/>
</dbReference>
<keyword evidence="1" id="KW-1133">Transmembrane helix</keyword>
<keyword evidence="3" id="KW-0645">Protease</keyword>
<feature type="transmembrane region" description="Helical" evidence="1">
    <location>
        <begin position="157"/>
        <end position="175"/>
    </location>
</feature>
<dbReference type="OrthoDB" id="4555276at2"/>
<evidence type="ECO:0000313" key="4">
    <source>
        <dbReference type="Proteomes" id="UP000320095"/>
    </source>
</evidence>
<dbReference type="InterPro" id="IPR003675">
    <property type="entry name" value="Rce1/LyrA-like_dom"/>
</dbReference>
<dbReference type="Proteomes" id="UP000320095">
    <property type="component" value="Unassembled WGS sequence"/>
</dbReference>
<evidence type="ECO:0000256" key="1">
    <source>
        <dbReference type="SAM" id="Phobius"/>
    </source>
</evidence>
<keyword evidence="4" id="KW-1185">Reference proteome</keyword>
<feature type="transmembrane region" description="Helical" evidence="1">
    <location>
        <begin position="181"/>
        <end position="203"/>
    </location>
</feature>
<dbReference type="AlphaFoldDB" id="A0A502E627"/>
<feature type="transmembrane region" description="Helical" evidence="1">
    <location>
        <begin position="60"/>
        <end position="81"/>
    </location>
</feature>
<evidence type="ECO:0000313" key="3">
    <source>
        <dbReference type="EMBL" id="TPG31921.1"/>
    </source>
</evidence>
<gene>
    <name evidence="3" type="ORF">EAH80_21405</name>
</gene>
<evidence type="ECO:0000259" key="2">
    <source>
        <dbReference type="Pfam" id="PF02517"/>
    </source>
</evidence>
<sequence length="208" mass="21083">MPPSRTRVSVLAGALVVWNGVVAPRLSPRWLVPVHAALAGALAAATDAPLGLRPPAVGRGTRLGLLVAGAVSVVVAASMALPPVRRGMQKRRLPRPVAAWLLVRIPIGTVWSEEAAFRGALGTVAAQVFGPGWGRALQATAFGLSHVADARGAGESVVGTVLVAGAAGWTFGWLYDVSGSLAAPMFAHLAINEAGAVAALAVASSVRD</sequence>
<comment type="caution">
    <text evidence="3">The sequence shown here is derived from an EMBL/GenBank/DDBJ whole genome shotgun (WGS) entry which is preliminary data.</text>
</comment>
<dbReference type="GO" id="GO:0080120">
    <property type="term" value="P:CAAX-box protein maturation"/>
    <property type="evidence" value="ECO:0007669"/>
    <property type="project" value="UniProtKB-ARBA"/>
</dbReference>
<organism evidence="3 4">
    <name type="scientific">Mycolicibacterium hodleri</name>
    <dbReference type="NCBI Taxonomy" id="49897"/>
    <lineage>
        <taxon>Bacteria</taxon>
        <taxon>Bacillati</taxon>
        <taxon>Actinomycetota</taxon>
        <taxon>Actinomycetes</taxon>
        <taxon>Mycobacteriales</taxon>
        <taxon>Mycobacteriaceae</taxon>
        <taxon>Mycolicibacterium</taxon>
    </lineage>
</organism>
<keyword evidence="1" id="KW-0812">Transmembrane</keyword>
<keyword evidence="3" id="KW-0378">Hydrolase</keyword>
<dbReference type="EMBL" id="RCZG01000010">
    <property type="protein sequence ID" value="TPG31921.1"/>
    <property type="molecule type" value="Genomic_DNA"/>
</dbReference>
<name>A0A502E627_9MYCO</name>
<accession>A0A502E627</accession>
<dbReference type="Pfam" id="PF02517">
    <property type="entry name" value="Rce1-like"/>
    <property type="match status" value="1"/>
</dbReference>